<dbReference type="SUPFAM" id="SSF52913">
    <property type="entry name" value="RNA 3'-terminal phosphate cyclase, RPTC, insert domain"/>
    <property type="match status" value="1"/>
</dbReference>
<dbReference type="InterPro" id="IPR013792">
    <property type="entry name" value="RNA3'P_cycl/enolpyr_Trfase_a/b"/>
</dbReference>
<evidence type="ECO:0000256" key="6">
    <source>
        <dbReference type="SAM" id="MobiDB-lite"/>
    </source>
</evidence>
<dbReference type="GO" id="GO:0006396">
    <property type="term" value="P:RNA processing"/>
    <property type="evidence" value="ECO:0007669"/>
    <property type="project" value="InterPro"/>
</dbReference>
<dbReference type="InterPro" id="IPR020719">
    <property type="entry name" value="RNA3'_term_phos_cycl-like_CS"/>
</dbReference>
<dbReference type="Pfam" id="PF05189">
    <property type="entry name" value="RTC_insert"/>
    <property type="match status" value="1"/>
</dbReference>
<dbReference type="InterPro" id="IPR013791">
    <property type="entry name" value="RNA3'-term_phos_cycl_insert"/>
</dbReference>
<dbReference type="AlphaFoldDB" id="A0A835VR34"/>
<keyword evidence="10" id="KW-1185">Reference proteome</keyword>
<reference evidence="9" key="1">
    <citation type="journal article" date="2020" name="bioRxiv">
        <title>Comparative genomics of Chlamydomonas.</title>
        <authorList>
            <person name="Craig R.J."/>
            <person name="Hasan A.R."/>
            <person name="Ness R.W."/>
            <person name="Keightley P.D."/>
        </authorList>
    </citation>
    <scope>NUCLEOTIDE SEQUENCE</scope>
    <source>
        <strain evidence="9">SAG 7.73</strain>
    </source>
</reference>
<evidence type="ECO:0000313" key="10">
    <source>
        <dbReference type="Proteomes" id="UP000650467"/>
    </source>
</evidence>
<dbReference type="Gene3D" id="3.65.10.20">
    <property type="entry name" value="RNA 3'-terminal phosphate cyclase domain"/>
    <property type="match status" value="1"/>
</dbReference>
<keyword evidence="4" id="KW-0547">Nucleotide-binding</keyword>
<evidence type="ECO:0000313" key="9">
    <source>
        <dbReference type="EMBL" id="KAG2424630.1"/>
    </source>
</evidence>
<organism evidence="9 10">
    <name type="scientific">Chlamydomonas incerta</name>
    <dbReference type="NCBI Taxonomy" id="51695"/>
    <lineage>
        <taxon>Eukaryota</taxon>
        <taxon>Viridiplantae</taxon>
        <taxon>Chlorophyta</taxon>
        <taxon>core chlorophytes</taxon>
        <taxon>Chlorophyceae</taxon>
        <taxon>CS clade</taxon>
        <taxon>Chlamydomonadales</taxon>
        <taxon>Chlamydomonadaceae</taxon>
        <taxon>Chlamydomonas</taxon>
    </lineage>
</organism>
<dbReference type="NCBIfam" id="TIGR03399">
    <property type="entry name" value="RNA_3prim_cycl"/>
    <property type="match status" value="1"/>
</dbReference>
<dbReference type="InterPro" id="IPR037136">
    <property type="entry name" value="RNA3'_phos_cyclase_dom_sf"/>
</dbReference>
<dbReference type="InterPro" id="IPR023797">
    <property type="entry name" value="RNA3'_phos_cyclase_dom"/>
</dbReference>
<evidence type="ECO:0000259" key="7">
    <source>
        <dbReference type="Pfam" id="PF01137"/>
    </source>
</evidence>
<accession>A0A835VR34</accession>
<dbReference type="Proteomes" id="UP000650467">
    <property type="component" value="Unassembled WGS sequence"/>
</dbReference>
<dbReference type="EC" id="6.5.1.4" evidence="2"/>
<name>A0A835VR34_CHLIN</name>
<dbReference type="PROSITE" id="PS01287">
    <property type="entry name" value="RTC"/>
    <property type="match status" value="1"/>
</dbReference>
<dbReference type="InterPro" id="IPR017770">
    <property type="entry name" value="RNA3'_term_phos_cyc_type_1"/>
</dbReference>
<dbReference type="GO" id="GO:0000166">
    <property type="term" value="F:nucleotide binding"/>
    <property type="evidence" value="ECO:0007669"/>
    <property type="project" value="UniProtKB-KW"/>
</dbReference>
<dbReference type="EMBL" id="JAEHOC010000063">
    <property type="protein sequence ID" value="KAG2424630.1"/>
    <property type="molecule type" value="Genomic_DNA"/>
</dbReference>
<evidence type="ECO:0000259" key="8">
    <source>
        <dbReference type="Pfam" id="PF05189"/>
    </source>
</evidence>
<dbReference type="Pfam" id="PF01137">
    <property type="entry name" value="RTC"/>
    <property type="match status" value="1"/>
</dbReference>
<comment type="catalytic activity">
    <reaction evidence="5">
        <text>a 3'-end 3'-phospho-ribonucleotide-RNA + ATP = a 3'-end 2',3'-cyclophospho-ribonucleotide-RNA + AMP + diphosphate</text>
        <dbReference type="Rhea" id="RHEA:23976"/>
        <dbReference type="Rhea" id="RHEA-COMP:10463"/>
        <dbReference type="Rhea" id="RHEA-COMP:10464"/>
        <dbReference type="ChEBI" id="CHEBI:30616"/>
        <dbReference type="ChEBI" id="CHEBI:33019"/>
        <dbReference type="ChEBI" id="CHEBI:83062"/>
        <dbReference type="ChEBI" id="CHEBI:83064"/>
        <dbReference type="ChEBI" id="CHEBI:456215"/>
        <dbReference type="EC" id="6.5.1.4"/>
    </reaction>
</comment>
<evidence type="ECO:0000256" key="4">
    <source>
        <dbReference type="ARBA" id="ARBA00022741"/>
    </source>
</evidence>
<evidence type="ECO:0000256" key="2">
    <source>
        <dbReference type="ARBA" id="ARBA00012725"/>
    </source>
</evidence>
<keyword evidence="3" id="KW-0436">Ligase</keyword>
<dbReference type="PANTHER" id="PTHR11096">
    <property type="entry name" value="RNA 3' TERMINAL PHOSPHATE CYCLASE"/>
    <property type="match status" value="1"/>
</dbReference>
<dbReference type="PANTHER" id="PTHR11096:SF0">
    <property type="entry name" value="RNA 3'-TERMINAL PHOSPHATE CYCLASE"/>
    <property type="match status" value="1"/>
</dbReference>
<evidence type="ECO:0000256" key="3">
    <source>
        <dbReference type="ARBA" id="ARBA00022598"/>
    </source>
</evidence>
<evidence type="ECO:0000256" key="5">
    <source>
        <dbReference type="ARBA" id="ARBA00024481"/>
    </source>
</evidence>
<dbReference type="OrthoDB" id="25029at2759"/>
<feature type="compositionally biased region" description="Low complexity" evidence="6">
    <location>
        <begin position="363"/>
        <end position="390"/>
    </location>
</feature>
<dbReference type="GO" id="GO:0005634">
    <property type="term" value="C:nucleus"/>
    <property type="evidence" value="ECO:0007669"/>
    <property type="project" value="TreeGrafter"/>
</dbReference>
<evidence type="ECO:0000256" key="1">
    <source>
        <dbReference type="ARBA" id="ARBA00009206"/>
    </source>
</evidence>
<sequence>MLEGGGQILRYSAALSAISGRAVGVERVRAKRTRPGLQPQHLTSLRLVEQLCSGSLEGGAVGSSRIVLTPGAPTAGSYVADTKTAGSCTLMVQAAMPVCVFARPPLEANGGATTSGRPGPATTRLELRGGTDADLAPPGGYLQEVLAPLLGRLYGPLMEGLRVETVRRGFYPRGGGVVTATVPTLPPGVPLPPIDLSRRGNITQVTVKAFSAGRVPTNVASRLAAAAEAALRRTLRKLPNGAGGPPPILVEATVETPETAFGDGCGVLVYADTDTGCRLGASAKGERGVPAEEVGERAAAELAEALEAGTCVDQWMQDQLIIWMALGGGVSRILCAEPSLHTRTAMVVAEQLLPGVKFTLTRQAPAGPAAGPQQQAPAAEQAQAPAAAAESEGKQRGGGKKQEGGGGEGGQGLWLVECQGAGWTVGRTLALPEGEVE</sequence>
<feature type="domain" description="RNA 3'-terminal phosphate cyclase" evidence="7">
    <location>
        <begin position="2"/>
        <end position="358"/>
    </location>
</feature>
<dbReference type="Gene3D" id="3.30.360.20">
    <property type="entry name" value="RNA 3'-terminal phosphate cyclase, insert domain"/>
    <property type="match status" value="1"/>
</dbReference>
<proteinExistence type="inferred from homology"/>
<feature type="region of interest" description="Disordered" evidence="6">
    <location>
        <begin position="363"/>
        <end position="413"/>
    </location>
</feature>
<dbReference type="InterPro" id="IPR000228">
    <property type="entry name" value="RNA3'_term_phos_cyc"/>
</dbReference>
<protein>
    <recommendedName>
        <fullName evidence="2">RNA 3'-terminal-phosphate cyclase (ATP)</fullName>
        <ecNumber evidence="2">6.5.1.4</ecNumber>
    </recommendedName>
</protein>
<comment type="caution">
    <text evidence="9">The sequence shown here is derived from an EMBL/GenBank/DDBJ whole genome shotgun (WGS) entry which is preliminary data.</text>
</comment>
<comment type="similarity">
    <text evidence="1">Belongs to the RNA 3'-terminal cyclase family. Type 1 subfamily.</text>
</comment>
<gene>
    <name evidence="9" type="ORF">HXX76_014355</name>
</gene>
<dbReference type="GO" id="GO:0003963">
    <property type="term" value="F:RNA-3'-phosphate cyclase activity"/>
    <property type="evidence" value="ECO:0007669"/>
    <property type="project" value="UniProtKB-EC"/>
</dbReference>
<dbReference type="SUPFAM" id="SSF55205">
    <property type="entry name" value="EPT/RTPC-like"/>
    <property type="match status" value="1"/>
</dbReference>
<dbReference type="InterPro" id="IPR036553">
    <property type="entry name" value="RPTC_insert"/>
</dbReference>
<feature type="compositionally biased region" description="Basic and acidic residues" evidence="6">
    <location>
        <begin position="391"/>
        <end position="403"/>
    </location>
</feature>
<feature type="domain" description="RNA 3'-terminal phosphate cyclase insert" evidence="8">
    <location>
        <begin position="198"/>
        <end position="306"/>
    </location>
</feature>